<sequence>MGEDRGALLVQVDDSEEQFGNLLLCQMQTQHTEYREEPFSRKHIFHLTTIDGENPIAFMESSWPLLGYDGIYELTQHVASPQLREGDCLAKGHISSLPNRVYLDLKQNNFTYLLNIWERWRSMTRGNFDKRYGHIARLLKVQIDDQLLKAIVQFWDPSYRCFVLNEVDMVPTIEEYSTLLQIDLDNHDKIFWKGQKIGHRQKLAKMMGTTLEEVNQHLRKKGNNECIPWSFLRSYIMKHQDTEQGMISYAPFMVRRQFRSEQFVLMTYRLNTLEFAYGELGFLKTIKEIARVWKKTSQVNQGRYTDEVTIRWFSKIKSLRSLLSIIDVAVTDYKQDSTSTPLLRCLTQEYPRTQLNLGL</sequence>
<dbReference type="EMBL" id="CM001883">
    <property type="protein sequence ID" value="EOY08624.1"/>
    <property type="molecule type" value="Genomic_DNA"/>
</dbReference>
<reference evidence="2 3" key="1">
    <citation type="journal article" date="2013" name="Genome Biol.">
        <title>The genome sequence of the most widely cultivated cacao type and its use to identify candidate genes regulating pod color.</title>
        <authorList>
            <person name="Motamayor J.C."/>
            <person name="Mockaitis K."/>
            <person name="Schmutz J."/>
            <person name="Haiminen N."/>
            <person name="Iii D.L."/>
            <person name="Cornejo O."/>
            <person name="Findley S.D."/>
            <person name="Zheng P."/>
            <person name="Utro F."/>
            <person name="Royaert S."/>
            <person name="Saski C."/>
            <person name="Jenkins J."/>
            <person name="Podicheti R."/>
            <person name="Zhao M."/>
            <person name="Scheffler B.E."/>
            <person name="Stack J.C."/>
            <person name="Feltus F.A."/>
            <person name="Mustiga G.M."/>
            <person name="Amores F."/>
            <person name="Phillips W."/>
            <person name="Marelli J.P."/>
            <person name="May G.D."/>
            <person name="Shapiro H."/>
            <person name="Ma J."/>
            <person name="Bustamante C.D."/>
            <person name="Schnell R.J."/>
            <person name="Main D."/>
            <person name="Gilbert D."/>
            <person name="Parida L."/>
            <person name="Kuhn D.N."/>
        </authorList>
    </citation>
    <scope>NUCLEOTIDE SEQUENCE [LARGE SCALE GENOMIC DNA]</scope>
    <source>
        <strain evidence="3">cv. Matina 1-6</strain>
    </source>
</reference>
<name>A0A061F294_THECC</name>
<accession>A0A061F294</accession>
<protein>
    <recommendedName>
        <fullName evidence="1">DUF7745 domain-containing protein</fullName>
    </recommendedName>
</protein>
<dbReference type="PANTHER" id="PTHR48200">
    <property type="entry name" value="PROTEIN, PUTATIVE-RELATED"/>
    <property type="match status" value="1"/>
</dbReference>
<dbReference type="InterPro" id="IPR056647">
    <property type="entry name" value="DUF7745"/>
</dbReference>
<evidence type="ECO:0000259" key="1">
    <source>
        <dbReference type="Pfam" id="PF24924"/>
    </source>
</evidence>
<gene>
    <name evidence="2" type="ORF">TCM_023443</name>
</gene>
<dbReference type="AlphaFoldDB" id="A0A061F294"/>
<dbReference type="Gramene" id="EOY08624">
    <property type="protein sequence ID" value="EOY08624"/>
    <property type="gene ID" value="TCM_023443"/>
</dbReference>
<dbReference type="HOGENOM" id="CLU_772551_0_0_1"/>
<dbReference type="Proteomes" id="UP000026915">
    <property type="component" value="Chromosome 5"/>
</dbReference>
<evidence type="ECO:0000313" key="2">
    <source>
        <dbReference type="EMBL" id="EOY08624.1"/>
    </source>
</evidence>
<feature type="domain" description="DUF7745" evidence="1">
    <location>
        <begin position="119"/>
        <end position="238"/>
    </location>
</feature>
<keyword evidence="3" id="KW-1185">Reference proteome</keyword>
<dbReference type="Pfam" id="PF24924">
    <property type="entry name" value="DUF7745"/>
    <property type="match status" value="1"/>
</dbReference>
<dbReference type="PANTHER" id="PTHR48200:SF1">
    <property type="entry name" value="AMINOTRANSFERASE-LIKE PLANT MOBILE DOMAIN-CONTAINING PROTEIN"/>
    <property type="match status" value="1"/>
</dbReference>
<proteinExistence type="predicted"/>
<organism evidence="2 3">
    <name type="scientific">Theobroma cacao</name>
    <name type="common">Cacao</name>
    <name type="synonym">Cocoa</name>
    <dbReference type="NCBI Taxonomy" id="3641"/>
    <lineage>
        <taxon>Eukaryota</taxon>
        <taxon>Viridiplantae</taxon>
        <taxon>Streptophyta</taxon>
        <taxon>Embryophyta</taxon>
        <taxon>Tracheophyta</taxon>
        <taxon>Spermatophyta</taxon>
        <taxon>Magnoliopsida</taxon>
        <taxon>eudicotyledons</taxon>
        <taxon>Gunneridae</taxon>
        <taxon>Pentapetalae</taxon>
        <taxon>rosids</taxon>
        <taxon>malvids</taxon>
        <taxon>Malvales</taxon>
        <taxon>Malvaceae</taxon>
        <taxon>Byttnerioideae</taxon>
        <taxon>Theobroma</taxon>
    </lineage>
</organism>
<dbReference type="InParanoid" id="A0A061F294"/>
<evidence type="ECO:0000313" key="3">
    <source>
        <dbReference type="Proteomes" id="UP000026915"/>
    </source>
</evidence>